<reference evidence="4" key="1">
    <citation type="journal article" date="2019" name="Int. J. Syst. Evol. Microbiol.">
        <title>The Global Catalogue of Microorganisms (GCM) 10K type strain sequencing project: providing services to taxonomists for standard genome sequencing and annotation.</title>
        <authorList>
            <consortium name="The Broad Institute Genomics Platform"/>
            <consortium name="The Broad Institute Genome Sequencing Center for Infectious Disease"/>
            <person name="Wu L."/>
            <person name="Ma J."/>
        </authorList>
    </citation>
    <scope>NUCLEOTIDE SEQUENCE [LARGE SCALE GENOMIC DNA]</scope>
    <source>
        <strain evidence="4">CECT 8482</strain>
    </source>
</reference>
<gene>
    <name evidence="3" type="ORF">QWZ10_12315</name>
</gene>
<evidence type="ECO:0000313" key="4">
    <source>
        <dbReference type="Proteomes" id="UP001243846"/>
    </source>
</evidence>
<name>A0ABT8D915_9RHOB</name>
<evidence type="ECO:0000313" key="3">
    <source>
        <dbReference type="EMBL" id="MDN3712347.1"/>
    </source>
</evidence>
<dbReference type="InterPro" id="IPR008939">
    <property type="entry name" value="Lytic_TGlycosylase_superhlx_U"/>
</dbReference>
<proteinExistence type="predicted"/>
<keyword evidence="1" id="KW-0732">Signal</keyword>
<evidence type="ECO:0000256" key="1">
    <source>
        <dbReference type="ARBA" id="ARBA00022729"/>
    </source>
</evidence>
<protein>
    <submittedName>
        <fullName evidence="3">Uncharacterized protein</fullName>
    </submittedName>
</protein>
<dbReference type="EMBL" id="JAUFRC010000001">
    <property type="protein sequence ID" value="MDN3712347.1"/>
    <property type="molecule type" value="Genomic_DNA"/>
</dbReference>
<organism evidence="3 4">
    <name type="scientific">Paracoccus cavernae</name>
    <dbReference type="NCBI Taxonomy" id="1571207"/>
    <lineage>
        <taxon>Bacteria</taxon>
        <taxon>Pseudomonadati</taxon>
        <taxon>Pseudomonadota</taxon>
        <taxon>Alphaproteobacteria</taxon>
        <taxon>Rhodobacterales</taxon>
        <taxon>Paracoccaceae</taxon>
        <taxon>Paracoccus</taxon>
    </lineage>
</organism>
<dbReference type="SUPFAM" id="SSF48435">
    <property type="entry name" value="Bacterial muramidases"/>
    <property type="match status" value="1"/>
</dbReference>
<sequence length="342" mass="37108">MVRHAPPRDFGAERAYLAALGTDQAAVRAEVTRFWTEVVLSDAEEAAFLMDYGTAVEEADDARLSLLLDRGEWMAAERMLPRASADAQALARARIAMQAGRTGVDTLILALPAAQQADAGLALDRFRWRVKNKMGDLARDLMLERSTSAEALRDPALWAGLRADYSRAAMRAGDWVKAEAFAANHFLPEDHKDYTDLEWLAGYAALKSGKPEQALRHFRHLEGIGATPITLSRSLYWQGRAHEALGRKAEAQAAYGKAALHQTAYYGQLASEKVGAVMAPALAVQGAAIDSLPEWRGAAITESPLWQAGSGWLRRAIPSRANGSSCNWPKAPSPTTSPACRG</sequence>
<keyword evidence="4" id="KW-1185">Reference proteome</keyword>
<dbReference type="Proteomes" id="UP001243846">
    <property type="component" value="Unassembled WGS sequence"/>
</dbReference>
<comment type="caution">
    <text evidence="3">The sequence shown here is derived from an EMBL/GenBank/DDBJ whole genome shotgun (WGS) entry which is preliminary data.</text>
</comment>
<accession>A0ABT8D915</accession>
<evidence type="ECO:0000256" key="2">
    <source>
        <dbReference type="SAM" id="MobiDB-lite"/>
    </source>
</evidence>
<feature type="region of interest" description="Disordered" evidence="2">
    <location>
        <begin position="322"/>
        <end position="342"/>
    </location>
</feature>
<dbReference type="Gene3D" id="1.25.20.10">
    <property type="entry name" value="Bacterial muramidases"/>
    <property type="match status" value="1"/>
</dbReference>